<dbReference type="Pfam" id="PF00411">
    <property type="entry name" value="Ribosomal_S11"/>
    <property type="match status" value="1"/>
</dbReference>
<evidence type="ECO:0000313" key="5">
    <source>
        <dbReference type="Proteomes" id="UP000759131"/>
    </source>
</evidence>
<gene>
    <name evidence="4" type="ORF">OSB1V03_LOCUS17757</name>
</gene>
<dbReference type="OrthoDB" id="1654884at2759"/>
<organism evidence="4">
    <name type="scientific">Medioppia subpectinata</name>
    <dbReference type="NCBI Taxonomy" id="1979941"/>
    <lineage>
        <taxon>Eukaryota</taxon>
        <taxon>Metazoa</taxon>
        <taxon>Ecdysozoa</taxon>
        <taxon>Arthropoda</taxon>
        <taxon>Chelicerata</taxon>
        <taxon>Arachnida</taxon>
        <taxon>Acari</taxon>
        <taxon>Acariformes</taxon>
        <taxon>Sarcoptiformes</taxon>
        <taxon>Oribatida</taxon>
        <taxon>Brachypylina</taxon>
        <taxon>Oppioidea</taxon>
        <taxon>Oppiidae</taxon>
        <taxon>Medioppia</taxon>
    </lineage>
</organism>
<dbReference type="AlphaFoldDB" id="A0A7R9QCQ1"/>
<dbReference type="SUPFAM" id="SSF53137">
    <property type="entry name" value="Translational machinery components"/>
    <property type="match status" value="1"/>
</dbReference>
<keyword evidence="2" id="KW-0689">Ribosomal protein</keyword>
<sequence length="199" mass="21476">MSFCGQLKKCVLNAANNSLAVILRSGVHSSGVLQKEGDRRSMMKGLPKTDEGSAGERFHFGGFDKVVDFPSLDTPNTLFDDIPFKELPILHIKSTKNNTIFALCRPDGHFILTRSCGMEGFKNCRKGTNVAAQVTAVGMSARITKMGYRTVRVCINGLGPGRLSSIKGLQTAGINIVSITDTTPICEIPIHRPPAARSV</sequence>
<keyword evidence="3" id="KW-0687">Ribonucleoprotein</keyword>
<dbReference type="Gene3D" id="3.30.420.80">
    <property type="entry name" value="Ribosomal protein S11"/>
    <property type="match status" value="1"/>
</dbReference>
<dbReference type="GO" id="GO:0006412">
    <property type="term" value="P:translation"/>
    <property type="evidence" value="ECO:0007669"/>
    <property type="project" value="InterPro"/>
</dbReference>
<dbReference type="InterPro" id="IPR036967">
    <property type="entry name" value="Ribosomal_uS11_sf"/>
</dbReference>
<evidence type="ECO:0000256" key="3">
    <source>
        <dbReference type="ARBA" id="ARBA00023274"/>
    </source>
</evidence>
<evidence type="ECO:0000256" key="2">
    <source>
        <dbReference type="ARBA" id="ARBA00022980"/>
    </source>
</evidence>
<name>A0A7R9QCQ1_9ACAR</name>
<dbReference type="GO" id="GO:0005840">
    <property type="term" value="C:ribosome"/>
    <property type="evidence" value="ECO:0007669"/>
    <property type="project" value="UniProtKB-KW"/>
</dbReference>
<dbReference type="EMBL" id="OC876573">
    <property type="protein sequence ID" value="CAD7639357.1"/>
    <property type="molecule type" value="Genomic_DNA"/>
</dbReference>
<dbReference type="GO" id="GO:1990904">
    <property type="term" value="C:ribonucleoprotein complex"/>
    <property type="evidence" value="ECO:0007669"/>
    <property type="project" value="UniProtKB-KW"/>
</dbReference>
<dbReference type="PANTHER" id="PTHR11759">
    <property type="entry name" value="40S RIBOSOMAL PROTEIN S14/30S RIBOSOMAL PROTEIN S11"/>
    <property type="match status" value="1"/>
</dbReference>
<protein>
    <recommendedName>
        <fullName evidence="6">Ribosomal protein S11</fullName>
    </recommendedName>
</protein>
<dbReference type="HAMAP" id="MF_01310">
    <property type="entry name" value="Ribosomal_uS11"/>
    <property type="match status" value="1"/>
</dbReference>
<dbReference type="EMBL" id="CAJPIZ010021998">
    <property type="protein sequence ID" value="CAG2117804.1"/>
    <property type="molecule type" value="Genomic_DNA"/>
</dbReference>
<comment type="similarity">
    <text evidence="1">Belongs to the universal ribosomal protein uS11 family.</text>
</comment>
<evidence type="ECO:0000256" key="1">
    <source>
        <dbReference type="ARBA" id="ARBA00006194"/>
    </source>
</evidence>
<dbReference type="GO" id="GO:0003735">
    <property type="term" value="F:structural constituent of ribosome"/>
    <property type="evidence" value="ECO:0007669"/>
    <property type="project" value="InterPro"/>
</dbReference>
<proteinExistence type="inferred from homology"/>
<keyword evidence="5" id="KW-1185">Reference proteome</keyword>
<reference evidence="4" key="1">
    <citation type="submission" date="2020-11" db="EMBL/GenBank/DDBJ databases">
        <authorList>
            <person name="Tran Van P."/>
        </authorList>
    </citation>
    <scope>NUCLEOTIDE SEQUENCE</scope>
</reference>
<dbReference type="InterPro" id="IPR001971">
    <property type="entry name" value="Ribosomal_uS11"/>
</dbReference>
<dbReference type="Proteomes" id="UP000759131">
    <property type="component" value="Unassembled WGS sequence"/>
</dbReference>
<accession>A0A7R9QCQ1</accession>
<evidence type="ECO:0000313" key="4">
    <source>
        <dbReference type="EMBL" id="CAD7639357.1"/>
    </source>
</evidence>
<evidence type="ECO:0008006" key="6">
    <source>
        <dbReference type="Google" id="ProtNLM"/>
    </source>
</evidence>